<reference evidence="8 9" key="1">
    <citation type="submission" date="2023-08" db="EMBL/GenBank/DDBJ databases">
        <title>Black Yeasts Isolated from many extreme environments.</title>
        <authorList>
            <person name="Coleine C."/>
            <person name="Stajich J.E."/>
            <person name="Selbmann L."/>
        </authorList>
    </citation>
    <scope>NUCLEOTIDE SEQUENCE [LARGE SCALE GENOMIC DNA]</scope>
    <source>
        <strain evidence="8 9">CCFEE 5885</strain>
    </source>
</reference>
<evidence type="ECO:0000313" key="8">
    <source>
        <dbReference type="EMBL" id="KAK5094439.1"/>
    </source>
</evidence>
<dbReference type="Proteomes" id="UP001345013">
    <property type="component" value="Unassembled WGS sequence"/>
</dbReference>
<feature type="transmembrane region" description="Helical" evidence="6">
    <location>
        <begin position="170"/>
        <end position="193"/>
    </location>
</feature>
<keyword evidence="9" id="KW-1185">Reference proteome</keyword>
<keyword evidence="3 6" id="KW-1133">Transmembrane helix</keyword>
<sequence length="336" mass="37294">MFKFATSSVGVALVTSSAILGIIATITTCLRVTVRTSHRVFGADDVFMIAATVMAIVRYSINSHAVHAGYGRHQDELTEDEYTYTNFLSWLGQIFLFTALCLMKISIGLLIMRIKDSRKSNIFQWTLIGGLVLTNLEVLIVLFAECRPMSAYWNPGTGICWSNKYRIYSIYIQVGFSILTDVTYSLMPAALVWRLRMELNKKLGICALMCMGLCATICAVLRARSLGLRTNDLSWDYAIAAIWGNAELGLGTIAANMVLLRSYITFFRGRKVSSSSATTARSHANTYSLTRMGWRRQHTGIDLAAELDSTVVHDGNSQYGLTSSGQVVQVTPEKWK</sequence>
<feature type="transmembrane region" description="Helical" evidence="6">
    <location>
        <begin position="12"/>
        <end position="34"/>
    </location>
</feature>
<comment type="subcellular location">
    <subcellularLocation>
        <location evidence="1">Membrane</location>
        <topology evidence="1">Multi-pass membrane protein</topology>
    </subcellularLocation>
</comment>
<feature type="domain" description="Rhodopsin" evidence="7">
    <location>
        <begin position="30"/>
        <end position="264"/>
    </location>
</feature>
<comment type="caution">
    <text evidence="8">The sequence shown here is derived from an EMBL/GenBank/DDBJ whole genome shotgun (WGS) entry which is preliminary data.</text>
</comment>
<evidence type="ECO:0000256" key="2">
    <source>
        <dbReference type="ARBA" id="ARBA00022692"/>
    </source>
</evidence>
<evidence type="ECO:0000256" key="6">
    <source>
        <dbReference type="SAM" id="Phobius"/>
    </source>
</evidence>
<evidence type="ECO:0000259" key="7">
    <source>
        <dbReference type="Pfam" id="PF20684"/>
    </source>
</evidence>
<dbReference type="Gene3D" id="1.20.140.150">
    <property type="match status" value="1"/>
</dbReference>
<organism evidence="8 9">
    <name type="scientific">Lithohypha guttulata</name>
    <dbReference type="NCBI Taxonomy" id="1690604"/>
    <lineage>
        <taxon>Eukaryota</taxon>
        <taxon>Fungi</taxon>
        <taxon>Dikarya</taxon>
        <taxon>Ascomycota</taxon>
        <taxon>Pezizomycotina</taxon>
        <taxon>Eurotiomycetes</taxon>
        <taxon>Chaetothyriomycetidae</taxon>
        <taxon>Chaetothyriales</taxon>
        <taxon>Trichomeriaceae</taxon>
        <taxon>Lithohypha</taxon>
    </lineage>
</organism>
<feature type="transmembrane region" description="Helical" evidence="6">
    <location>
        <begin position="87"/>
        <end position="110"/>
    </location>
</feature>
<accession>A0ABR0KEG1</accession>
<evidence type="ECO:0000256" key="3">
    <source>
        <dbReference type="ARBA" id="ARBA00022989"/>
    </source>
</evidence>
<evidence type="ECO:0000256" key="4">
    <source>
        <dbReference type="ARBA" id="ARBA00023136"/>
    </source>
</evidence>
<feature type="transmembrane region" description="Helical" evidence="6">
    <location>
        <begin position="46"/>
        <end position="67"/>
    </location>
</feature>
<name>A0ABR0KEG1_9EURO</name>
<keyword evidence="4 6" id="KW-0472">Membrane</keyword>
<evidence type="ECO:0000313" key="9">
    <source>
        <dbReference type="Proteomes" id="UP001345013"/>
    </source>
</evidence>
<dbReference type="PANTHER" id="PTHR33048">
    <property type="entry name" value="PTH11-LIKE INTEGRAL MEMBRANE PROTEIN (AFU_ORTHOLOGUE AFUA_5G11245)"/>
    <property type="match status" value="1"/>
</dbReference>
<dbReference type="InterPro" id="IPR049326">
    <property type="entry name" value="Rhodopsin_dom_fungi"/>
</dbReference>
<dbReference type="EMBL" id="JAVRRG010000034">
    <property type="protein sequence ID" value="KAK5094439.1"/>
    <property type="molecule type" value="Genomic_DNA"/>
</dbReference>
<keyword evidence="2 6" id="KW-0812">Transmembrane</keyword>
<dbReference type="PANTHER" id="PTHR33048:SF96">
    <property type="entry name" value="INTEGRAL MEMBRANE PROTEIN"/>
    <property type="match status" value="1"/>
</dbReference>
<protein>
    <recommendedName>
        <fullName evidence="7">Rhodopsin domain-containing protein</fullName>
    </recommendedName>
</protein>
<gene>
    <name evidence="8" type="ORF">LTR24_003594</name>
</gene>
<comment type="similarity">
    <text evidence="5">Belongs to the SAT4 family.</text>
</comment>
<dbReference type="Pfam" id="PF20684">
    <property type="entry name" value="Fung_rhodopsin"/>
    <property type="match status" value="1"/>
</dbReference>
<evidence type="ECO:0000256" key="1">
    <source>
        <dbReference type="ARBA" id="ARBA00004141"/>
    </source>
</evidence>
<feature type="transmembrane region" description="Helical" evidence="6">
    <location>
        <begin position="205"/>
        <end position="225"/>
    </location>
</feature>
<evidence type="ECO:0000256" key="5">
    <source>
        <dbReference type="ARBA" id="ARBA00038359"/>
    </source>
</evidence>
<dbReference type="InterPro" id="IPR052337">
    <property type="entry name" value="SAT4-like"/>
</dbReference>
<proteinExistence type="inferred from homology"/>
<feature type="transmembrane region" description="Helical" evidence="6">
    <location>
        <begin position="237"/>
        <end position="260"/>
    </location>
</feature>
<feature type="transmembrane region" description="Helical" evidence="6">
    <location>
        <begin position="122"/>
        <end position="144"/>
    </location>
</feature>